<dbReference type="EnsemblPlants" id="ONIVA08G07310.1">
    <property type="protein sequence ID" value="ONIVA08G07310.1"/>
    <property type="gene ID" value="ONIVA08G07310"/>
</dbReference>
<dbReference type="AlphaFoldDB" id="A0A0E0I8S1"/>
<evidence type="ECO:0000313" key="2">
    <source>
        <dbReference type="Proteomes" id="UP000006591"/>
    </source>
</evidence>
<organism evidence="1">
    <name type="scientific">Oryza nivara</name>
    <name type="common">Indian wild rice</name>
    <name type="synonym">Oryza sativa f. spontanea</name>
    <dbReference type="NCBI Taxonomy" id="4536"/>
    <lineage>
        <taxon>Eukaryota</taxon>
        <taxon>Viridiplantae</taxon>
        <taxon>Streptophyta</taxon>
        <taxon>Embryophyta</taxon>
        <taxon>Tracheophyta</taxon>
        <taxon>Spermatophyta</taxon>
        <taxon>Magnoliopsida</taxon>
        <taxon>Liliopsida</taxon>
        <taxon>Poales</taxon>
        <taxon>Poaceae</taxon>
        <taxon>BOP clade</taxon>
        <taxon>Oryzoideae</taxon>
        <taxon>Oryzeae</taxon>
        <taxon>Oryzinae</taxon>
        <taxon>Oryza</taxon>
    </lineage>
</organism>
<reference evidence="1" key="1">
    <citation type="submission" date="2015-04" db="UniProtKB">
        <authorList>
            <consortium name="EnsemblPlants"/>
        </authorList>
    </citation>
    <scope>IDENTIFICATION</scope>
    <source>
        <strain evidence="1">SL10</strain>
    </source>
</reference>
<sequence length="115" mass="12407">MALLPLPFSLALLRRRRFPTSRLQRRAAGCGCARAAPGGSGSRWRSLRGIGGGGRAVGSFSSGQVDGALAAGFSEDHQTILSIIWIVTQGYHLKCKLQVERAMVTDVQISYYGRE</sequence>
<keyword evidence="2" id="KW-1185">Reference proteome</keyword>
<dbReference type="HOGENOM" id="CLU_2112844_0_0_1"/>
<reference evidence="1" key="2">
    <citation type="submission" date="2018-04" db="EMBL/GenBank/DDBJ databases">
        <title>OnivRS2 (Oryza nivara Reference Sequence Version 2).</title>
        <authorList>
            <person name="Zhang J."/>
            <person name="Kudrna D."/>
            <person name="Lee S."/>
            <person name="Talag J."/>
            <person name="Rajasekar S."/>
            <person name="Welchert J."/>
            <person name="Hsing Y.-I."/>
            <person name="Wing R.A."/>
        </authorList>
    </citation>
    <scope>NUCLEOTIDE SEQUENCE [LARGE SCALE GENOMIC DNA]</scope>
    <source>
        <strain evidence="1">SL10</strain>
    </source>
</reference>
<protein>
    <submittedName>
        <fullName evidence="1">Uncharacterized protein</fullName>
    </submittedName>
</protein>
<dbReference type="Proteomes" id="UP000006591">
    <property type="component" value="Chromosome 8"/>
</dbReference>
<name>A0A0E0I8S1_ORYNI</name>
<dbReference type="Gramene" id="ONIVA08G07310.1">
    <property type="protein sequence ID" value="ONIVA08G07310.1"/>
    <property type="gene ID" value="ONIVA08G07310"/>
</dbReference>
<accession>A0A0E0I8S1</accession>
<evidence type="ECO:0000313" key="1">
    <source>
        <dbReference type="EnsemblPlants" id="ONIVA08G07310.1"/>
    </source>
</evidence>
<proteinExistence type="predicted"/>